<dbReference type="NCBIfam" id="TIGR01733">
    <property type="entry name" value="AA-adenyl-dom"/>
    <property type="match status" value="1"/>
</dbReference>
<dbReference type="Gene3D" id="3.30.300.30">
    <property type="match status" value="1"/>
</dbReference>
<organism evidence="4 5">
    <name type="scientific">Vibrio xiamenensis</name>
    <dbReference type="NCBI Taxonomy" id="861298"/>
    <lineage>
        <taxon>Bacteria</taxon>
        <taxon>Pseudomonadati</taxon>
        <taxon>Pseudomonadota</taxon>
        <taxon>Gammaproteobacteria</taxon>
        <taxon>Vibrionales</taxon>
        <taxon>Vibrionaceae</taxon>
        <taxon>Vibrio</taxon>
    </lineage>
</organism>
<dbReference type="OrthoDB" id="9757559at2"/>
<dbReference type="InterPro" id="IPR020845">
    <property type="entry name" value="AMP-binding_CS"/>
</dbReference>
<protein>
    <submittedName>
        <fullName evidence="4">Nonribosomal peptide synthetase VibF</fullName>
    </submittedName>
</protein>
<dbReference type="EMBL" id="FNDD01000046">
    <property type="protein sequence ID" value="SDI02647.1"/>
    <property type="molecule type" value="Genomic_DNA"/>
</dbReference>
<dbReference type="Pfam" id="PF00501">
    <property type="entry name" value="AMP-binding"/>
    <property type="match status" value="1"/>
</dbReference>
<dbReference type="PROSITE" id="PS00455">
    <property type="entry name" value="AMP_BINDING"/>
    <property type="match status" value="1"/>
</dbReference>
<dbReference type="Gene3D" id="3.30.559.30">
    <property type="entry name" value="Nonribosomal peptide synthetase, condensation domain"/>
    <property type="match status" value="2"/>
</dbReference>
<feature type="domain" description="Condensation" evidence="3">
    <location>
        <begin position="6"/>
        <end position="433"/>
    </location>
</feature>
<dbReference type="GO" id="GO:0005737">
    <property type="term" value="C:cytoplasm"/>
    <property type="evidence" value="ECO:0007669"/>
    <property type="project" value="TreeGrafter"/>
</dbReference>
<dbReference type="InterPro" id="IPR010071">
    <property type="entry name" value="AA_adenyl_dom"/>
</dbReference>
<dbReference type="CDD" id="cd19535">
    <property type="entry name" value="Cyc_NRPS"/>
    <property type="match status" value="1"/>
</dbReference>
<feature type="domain" description="Condensation" evidence="3">
    <location>
        <begin position="484"/>
        <end position="863"/>
    </location>
</feature>
<sequence>MIVEQNGVVALSAMQAAYWVGRQSQQSLCGVAAHLYTEFDGVDIDPKRLGKAVDALYRVHPMLRVKISPQGEQSIAMLSDLHQLRVEDLSALTAQQAEQTLNDIRHNMSHQSLNLAQGQAADFRLTLLGEGRCRLHIDVDMIAADGESFRIIVDDLARLYRDPDAIKPAENVAFFEFIKAETAANSGPSNVQSRKWWQARLNQVSPAPQLPYITTDASAEQCQMTRLAANLDMTTRGALEQLAHQQDVTLSTLSLALFAQSMAKATGQAQFRLNVPMFYRPDRGVDVSRVVGDFARLMLLSVDIKPTQTVQDFVQDISHQLNQLISYSDYDGVNVMRDLSRLYGEQQSSPVVFTAGVNLSGNTLLSELAREQFGNMVWAISQGAQVTLDAQIAAAHDGLLLNWDVRADVFEDGVIERVFHDFVARLELAAKDSSYVSQSAAQDMTIQYAPKPQPLNALQQAYLLGREDHMPLGGVAMHDFREYRAPLSVEALRQRLTELVGHYPLLRTRIDVDRLTSLVSDQITVNLEVLDVSHLTPEHAERQAQRLRESYRQRRYDLSKQSPWHVVAVLLPDDHQHGDSLWVMTSFDALIGDGRAISQIISELFDPHKTLTEQPIDVPAQAASEQALQSAQQFWQQQLSNVSGAPNLPWRRSLESIRCADYRRQTLKIDKAQLMQLTRIGGAERLLQNSLLSAIMLEALALWSDEQPLCLGVPVAIPTPNQALKNNSTFVTVVYDKHHGQFVDRVAKLQKELLQSLEHLAFSGIDLNRHLLSKNGGSLALPVVMTNAMSWPSLNPKLGVEYLDGVTQTPQVAMDLRLNLDAERHLLISVDYAQQALEDGFVTAFLSAVNQAVSSICQQGDLAVTATAWQTFDHYQANTPNAQAYDDAFLARIYDNLYGERQNATALWHNGAAISYRELGTQVDLLRRHFAQRGLSEGDVVALCLPRSPKHIAATLACALSGLVWVPIDARSPQERLEYLLSHCQPQLIVSDSELPAPSQVALANIDELLQTPATNECQALNLAKLSRKQSGCYYLYTSGTTGKPKCVVVNNLATANVVAATIDKWQLTRRDVCMSVTPLHHDMSVFDLFGALSAGAALVVPDADQDKNALAWNQLVARHKVTIWCSVPAILEMLLACEMPNSLTSLRLIAQGGDYIKPKTIAYLRQHFPSLALYSLGGPTETTIWSIWHPLSAQDVAVIPYGQPLPGVQYYIVDEQLNHCPAYKVGRIVTAGVSLSLGYLQDGELSQKDFIQLNTPEGDTVRAFRTGDMGYYREDGTIIFATRINGYVKVRGVRVSLPDIEKELRQCPKVKEAIVIDYQEPNSGDTVIGAIYASEDGKPLPASEVRAFIKARLPVSHLPNQFSQIEQFALSANGKIDRQRAKADWLVNLNSPTAKADTNTVSASTETAGIEKRFSGDYQPILSAYASALKVDVQRLTPSSEFVEFGLMPSHLKHVADQLNGTFDTKLKAMALARCKNAEQVKNLLFA</sequence>
<dbReference type="InterPro" id="IPR000873">
    <property type="entry name" value="AMP-dep_synth/lig_dom"/>
</dbReference>
<dbReference type="RefSeq" id="WP_143015685.1">
    <property type="nucleotide sequence ID" value="NZ_FNDD01000046.1"/>
</dbReference>
<dbReference type="InterPro" id="IPR045851">
    <property type="entry name" value="AMP-bd_C_sf"/>
</dbReference>
<dbReference type="GO" id="GO:0044550">
    <property type="term" value="P:secondary metabolite biosynthetic process"/>
    <property type="evidence" value="ECO:0007669"/>
    <property type="project" value="TreeGrafter"/>
</dbReference>
<evidence type="ECO:0000259" key="3">
    <source>
        <dbReference type="Pfam" id="PF00668"/>
    </source>
</evidence>
<dbReference type="InterPro" id="IPR042099">
    <property type="entry name" value="ANL_N_sf"/>
</dbReference>
<dbReference type="InterPro" id="IPR001242">
    <property type="entry name" value="Condensation_dom"/>
</dbReference>
<gene>
    <name evidence="4" type="ORF">SAMN04488136_14611</name>
</gene>
<dbReference type="SUPFAM" id="SSF52777">
    <property type="entry name" value="CoA-dependent acyltransferases"/>
    <property type="match status" value="4"/>
</dbReference>
<evidence type="ECO:0000259" key="2">
    <source>
        <dbReference type="Pfam" id="PF00501"/>
    </source>
</evidence>
<reference evidence="4 5" key="1">
    <citation type="submission" date="2016-10" db="EMBL/GenBank/DDBJ databases">
        <authorList>
            <person name="de Groot N.N."/>
        </authorList>
    </citation>
    <scope>NUCLEOTIDE SEQUENCE [LARGE SCALE GENOMIC DNA]</scope>
    <source>
        <strain evidence="4 5">CGMCC 1.10228</strain>
    </source>
</reference>
<dbReference type="PANTHER" id="PTHR45527">
    <property type="entry name" value="NONRIBOSOMAL PEPTIDE SYNTHETASE"/>
    <property type="match status" value="1"/>
</dbReference>
<dbReference type="STRING" id="861298.SAMN04488136_14611"/>
<dbReference type="InterPro" id="IPR057737">
    <property type="entry name" value="Condensation_MtbB-like"/>
</dbReference>
<proteinExistence type="predicted"/>
<dbReference type="SUPFAM" id="SSF56801">
    <property type="entry name" value="Acetyl-CoA synthetase-like"/>
    <property type="match status" value="1"/>
</dbReference>
<dbReference type="Pfam" id="PF00668">
    <property type="entry name" value="Condensation"/>
    <property type="match status" value="2"/>
</dbReference>
<feature type="domain" description="AMP-dependent synthetase/ligase" evidence="2">
    <location>
        <begin position="901"/>
        <end position="1241"/>
    </location>
</feature>
<dbReference type="FunFam" id="3.30.559.10:FF:000023">
    <property type="entry name" value="Non-ribosomal peptide synthetase"/>
    <property type="match status" value="1"/>
</dbReference>
<dbReference type="Gene3D" id="3.40.50.12780">
    <property type="entry name" value="N-terminal domain of ligase-like"/>
    <property type="match status" value="1"/>
</dbReference>
<dbReference type="GO" id="GO:0043041">
    <property type="term" value="P:amino acid activation for nonribosomal peptide biosynthetic process"/>
    <property type="evidence" value="ECO:0007669"/>
    <property type="project" value="TreeGrafter"/>
</dbReference>
<evidence type="ECO:0000313" key="4">
    <source>
        <dbReference type="EMBL" id="SDI02647.1"/>
    </source>
</evidence>
<keyword evidence="1" id="KW-0436">Ligase</keyword>
<dbReference type="PANTHER" id="PTHR45527:SF10">
    <property type="entry name" value="PYOCHELIN SYNTHASE PCHF"/>
    <property type="match status" value="1"/>
</dbReference>
<dbReference type="Proteomes" id="UP000198854">
    <property type="component" value="Unassembled WGS sequence"/>
</dbReference>
<dbReference type="Gene3D" id="3.30.559.10">
    <property type="entry name" value="Chloramphenicol acetyltransferase-like domain"/>
    <property type="match status" value="2"/>
</dbReference>
<evidence type="ECO:0000313" key="5">
    <source>
        <dbReference type="Proteomes" id="UP000198854"/>
    </source>
</evidence>
<keyword evidence="5" id="KW-1185">Reference proteome</keyword>
<dbReference type="InterPro" id="IPR023213">
    <property type="entry name" value="CAT-like_dom_sf"/>
</dbReference>
<dbReference type="GO" id="GO:0016874">
    <property type="term" value="F:ligase activity"/>
    <property type="evidence" value="ECO:0007669"/>
    <property type="project" value="UniProtKB-KW"/>
</dbReference>
<name>A0A1G8H7L1_9VIBR</name>
<dbReference type="GO" id="GO:0031177">
    <property type="term" value="F:phosphopantetheine binding"/>
    <property type="evidence" value="ECO:0007669"/>
    <property type="project" value="TreeGrafter"/>
</dbReference>
<evidence type="ECO:0000256" key="1">
    <source>
        <dbReference type="ARBA" id="ARBA00022598"/>
    </source>
</evidence>
<accession>A0A1G8H7L1</accession>